<evidence type="ECO:0000313" key="2">
    <source>
        <dbReference type="Proteomes" id="UP000243459"/>
    </source>
</evidence>
<dbReference type="GO" id="GO:0045053">
    <property type="term" value="P:protein retention in Golgi apparatus"/>
    <property type="evidence" value="ECO:0007669"/>
    <property type="project" value="TreeGrafter"/>
</dbReference>
<accession>A0A5P1FDK4</accession>
<gene>
    <name evidence="1" type="ORF">A4U43_C03F8360</name>
</gene>
<proteinExistence type="predicted"/>
<evidence type="ECO:0000313" key="1">
    <source>
        <dbReference type="EMBL" id="ONK74620.1"/>
    </source>
</evidence>
<dbReference type="PANTHER" id="PTHR16166:SF130">
    <property type="entry name" value="PROTEIN SORTING-ASSOCIATED PROTEIN, PUTATIVE (DUF1162)-RELATED"/>
    <property type="match status" value="1"/>
</dbReference>
<dbReference type="EMBL" id="CM007383">
    <property type="protein sequence ID" value="ONK74620.1"/>
    <property type="molecule type" value="Genomic_DNA"/>
</dbReference>
<sequence>MRQQKGMVIHFPSVTGFRVEKRTEELHGLEVFKLGYQVYADGPTRVLRICERADSYKEEKVLQPCISFQFKVSNFAIHLFEKSKQDVDESELPTCSTFLVARLANIALDSLVTDQLRYYFIGIQMLNIDEKWQGAPFASMIRRSQMHDSGSNENILQIVFVLKSSNSNVKEVKYSSIILQPIDLKVDEETLMKLVAFWRQSLSTSRAQSQQFYFKHFEIHPIKITASFLPGNPYSSYSSAQETLRSLFHSVIKVPAVNNKIVELNGILLTHAFVTSHELLIKCAQHYSWYIVRAIYIAKGSPLLPPAFASIFDDIASSSLDVFFDPSDGSISLPGLTLGTFKFISKCIDSKGFSGTKRYFGDLGKIIRIAGSNVIFAAVTEISDSILKGAEASGFNGMVNGFHQGILRLAMEPSLLGSAVLEGGPDRKIKLDRSPGVDELYIEGYLQAMLDVMYKQEYLRVRVIDNLVVLKNLPPNSFVINEIVENVRSFLISKALLKGDPSMVSRPLRHLRAESEWRIGPTVLTLCEHLFVSFTIRMMRKHADRFTIGIKWNWNARDGGDASSGGSQQNSSKKWAVGKFVFSGMIAYLDGRLCRHIPNPIARRIVSGFLLSYLDNKQG</sequence>
<reference evidence="2" key="1">
    <citation type="journal article" date="2017" name="Nat. Commun.">
        <title>The asparagus genome sheds light on the origin and evolution of a young Y chromosome.</title>
        <authorList>
            <person name="Harkess A."/>
            <person name="Zhou J."/>
            <person name="Xu C."/>
            <person name="Bowers J.E."/>
            <person name="Van der Hulst R."/>
            <person name="Ayyampalayam S."/>
            <person name="Mercati F."/>
            <person name="Riccardi P."/>
            <person name="McKain M.R."/>
            <person name="Kakrana A."/>
            <person name="Tang H."/>
            <person name="Ray J."/>
            <person name="Groenendijk J."/>
            <person name="Arikit S."/>
            <person name="Mathioni S.M."/>
            <person name="Nakano M."/>
            <person name="Shan H."/>
            <person name="Telgmann-Rauber A."/>
            <person name="Kanno A."/>
            <person name="Yue Z."/>
            <person name="Chen H."/>
            <person name="Li W."/>
            <person name="Chen Y."/>
            <person name="Xu X."/>
            <person name="Zhang Y."/>
            <person name="Luo S."/>
            <person name="Chen H."/>
            <person name="Gao J."/>
            <person name="Mao Z."/>
            <person name="Pires J.C."/>
            <person name="Luo M."/>
            <person name="Kudrna D."/>
            <person name="Wing R.A."/>
            <person name="Meyers B.C."/>
            <person name="Yi K."/>
            <person name="Kong H."/>
            <person name="Lavrijsen P."/>
            <person name="Sunseri F."/>
            <person name="Falavigna A."/>
            <person name="Ye Y."/>
            <person name="Leebens-Mack J.H."/>
            <person name="Chen G."/>
        </authorList>
    </citation>
    <scope>NUCLEOTIDE SEQUENCE [LARGE SCALE GENOMIC DNA]</scope>
    <source>
        <strain evidence="2">cv. DH0086</strain>
    </source>
</reference>
<name>A0A5P1FDK4_ASPOF</name>
<dbReference type="GO" id="GO:0006623">
    <property type="term" value="P:protein targeting to vacuole"/>
    <property type="evidence" value="ECO:0007669"/>
    <property type="project" value="TreeGrafter"/>
</dbReference>
<dbReference type="InterPro" id="IPR026847">
    <property type="entry name" value="VPS13"/>
</dbReference>
<dbReference type="OMA" id="QHYSWYI"/>
<dbReference type="Gramene" id="ONK74620">
    <property type="protein sequence ID" value="ONK74620"/>
    <property type="gene ID" value="A4U43_C03F8360"/>
</dbReference>
<dbReference type="PANTHER" id="PTHR16166">
    <property type="entry name" value="VACUOLAR PROTEIN SORTING-ASSOCIATED PROTEIN VPS13"/>
    <property type="match status" value="1"/>
</dbReference>
<organism evidence="1 2">
    <name type="scientific">Asparagus officinalis</name>
    <name type="common">Garden asparagus</name>
    <dbReference type="NCBI Taxonomy" id="4686"/>
    <lineage>
        <taxon>Eukaryota</taxon>
        <taxon>Viridiplantae</taxon>
        <taxon>Streptophyta</taxon>
        <taxon>Embryophyta</taxon>
        <taxon>Tracheophyta</taxon>
        <taxon>Spermatophyta</taxon>
        <taxon>Magnoliopsida</taxon>
        <taxon>Liliopsida</taxon>
        <taxon>Asparagales</taxon>
        <taxon>Asparagaceae</taxon>
        <taxon>Asparagoideae</taxon>
        <taxon>Asparagus</taxon>
    </lineage>
</organism>
<dbReference type="Proteomes" id="UP000243459">
    <property type="component" value="Chromosome 3"/>
</dbReference>
<protein>
    <submittedName>
        <fullName evidence="1">Uncharacterized protein</fullName>
    </submittedName>
</protein>
<keyword evidence="2" id="KW-1185">Reference proteome</keyword>
<dbReference type="AlphaFoldDB" id="A0A5P1FDK4"/>